<dbReference type="SFLD" id="SFLDG01144">
    <property type="entry name" value="C2.B.4:_PGP_Like"/>
    <property type="match status" value="1"/>
</dbReference>
<evidence type="ECO:0000313" key="1">
    <source>
        <dbReference type="EMBL" id="AYO29656.1"/>
    </source>
</evidence>
<dbReference type="Pfam" id="PF08282">
    <property type="entry name" value="Hydrolase_3"/>
    <property type="match status" value="1"/>
</dbReference>
<keyword evidence="1" id="KW-0378">Hydrolase</keyword>
<dbReference type="RefSeq" id="WP_120766084.1">
    <property type="nucleotide sequence ID" value="NZ_CP033169.1"/>
</dbReference>
<dbReference type="EMBL" id="CP033169">
    <property type="protein sequence ID" value="AYO29656.1"/>
    <property type="molecule type" value="Genomic_DNA"/>
</dbReference>
<dbReference type="PANTHER" id="PTHR10000:SF8">
    <property type="entry name" value="HAD SUPERFAMILY HYDROLASE-LIKE, TYPE 3"/>
    <property type="match status" value="1"/>
</dbReference>
<dbReference type="CDD" id="cd07516">
    <property type="entry name" value="HAD_Pase"/>
    <property type="match status" value="1"/>
</dbReference>
<dbReference type="GO" id="GO:0016791">
    <property type="term" value="F:phosphatase activity"/>
    <property type="evidence" value="ECO:0007669"/>
    <property type="project" value="UniProtKB-ARBA"/>
</dbReference>
<dbReference type="SUPFAM" id="SSF56784">
    <property type="entry name" value="HAD-like"/>
    <property type="match status" value="1"/>
</dbReference>
<dbReference type="GO" id="GO:0000287">
    <property type="term" value="F:magnesium ion binding"/>
    <property type="evidence" value="ECO:0007669"/>
    <property type="project" value="TreeGrafter"/>
</dbReference>
<dbReference type="InterPro" id="IPR036412">
    <property type="entry name" value="HAD-like_sf"/>
</dbReference>
<dbReference type="InterPro" id="IPR006379">
    <property type="entry name" value="HAD-SF_hydro_IIB"/>
</dbReference>
<dbReference type="GO" id="GO:0005829">
    <property type="term" value="C:cytosol"/>
    <property type="evidence" value="ECO:0007669"/>
    <property type="project" value="TreeGrafter"/>
</dbReference>
<dbReference type="SFLD" id="SFLDS00003">
    <property type="entry name" value="Haloacid_Dehalogenase"/>
    <property type="match status" value="1"/>
</dbReference>
<dbReference type="InterPro" id="IPR000150">
    <property type="entry name" value="Cof"/>
</dbReference>
<reference evidence="1 2" key="1">
    <citation type="submission" date="2018-10" db="EMBL/GenBank/DDBJ databases">
        <authorList>
            <person name="Zhang X."/>
        </authorList>
    </citation>
    <scope>NUCLEOTIDE SEQUENCE [LARGE SCALE GENOMIC DNA]</scope>
    <source>
        <strain evidence="1 2">SK-G1</strain>
    </source>
</reference>
<accession>A0A3G2R2D9</accession>
<proteinExistence type="predicted"/>
<dbReference type="SFLD" id="SFLDG01140">
    <property type="entry name" value="C2.B:_Phosphomannomutase_and_P"/>
    <property type="match status" value="1"/>
</dbReference>
<name>A0A3G2R2D9_9FIRM</name>
<dbReference type="NCBIfam" id="TIGR00099">
    <property type="entry name" value="Cof-subfamily"/>
    <property type="match status" value="1"/>
</dbReference>
<dbReference type="InterPro" id="IPR023214">
    <property type="entry name" value="HAD_sf"/>
</dbReference>
<dbReference type="Proteomes" id="UP000280960">
    <property type="component" value="Chromosome"/>
</dbReference>
<sequence>MQYKMVCLDIDGTLLNSEHKISLKTKKVIHDVAVHKKVPVILVSSRMPKGMLFLQKELDIMEPMVCYNGALIIDKDNAVLLSVIIPVFIARQVYDIAKALNVHLSIYKDDEWYIEDMDEWAMQESAITKAIPNIAQFNGLFNTWGDDNTGPNKFLCMGKPEDIKEVEGKLYEKLSHELNIYESKLTYLEINHKNASKTTSIDFLIKRFGIKKSEIIAIGDNYNDIDMLKYAGLGIAMGNAPDDVKKHADFVTSTNDEDGVACALKKFIFDE</sequence>
<dbReference type="PROSITE" id="PS01229">
    <property type="entry name" value="COF_2"/>
    <property type="match status" value="1"/>
</dbReference>
<dbReference type="PANTHER" id="PTHR10000">
    <property type="entry name" value="PHOSPHOSERINE PHOSPHATASE"/>
    <property type="match status" value="1"/>
</dbReference>
<gene>
    <name evidence="1" type="ORF">D2962_02700</name>
</gene>
<protein>
    <submittedName>
        <fullName evidence="1">Cof-type HAD-IIB family hydrolase</fullName>
    </submittedName>
</protein>
<dbReference type="KEGG" id="bacg:D2962_02700"/>
<keyword evidence="2" id="KW-1185">Reference proteome</keyword>
<dbReference type="Gene3D" id="3.30.1240.10">
    <property type="match status" value="1"/>
</dbReference>
<dbReference type="NCBIfam" id="TIGR01484">
    <property type="entry name" value="HAD-SF-IIB"/>
    <property type="match status" value="1"/>
</dbReference>
<evidence type="ECO:0000313" key="2">
    <source>
        <dbReference type="Proteomes" id="UP000280960"/>
    </source>
</evidence>
<dbReference type="AlphaFoldDB" id="A0A3G2R2D9"/>
<organism evidence="1 2">
    <name type="scientific">Biomaibacter acetigenes</name>
    <dbReference type="NCBI Taxonomy" id="2316383"/>
    <lineage>
        <taxon>Bacteria</taxon>
        <taxon>Bacillati</taxon>
        <taxon>Bacillota</taxon>
        <taxon>Clostridia</taxon>
        <taxon>Thermosediminibacterales</taxon>
        <taxon>Tepidanaerobacteraceae</taxon>
        <taxon>Biomaibacter</taxon>
    </lineage>
</organism>
<dbReference type="Gene3D" id="3.40.50.1000">
    <property type="entry name" value="HAD superfamily/HAD-like"/>
    <property type="match status" value="1"/>
</dbReference>